<dbReference type="Proteomes" id="UP001596137">
    <property type="component" value="Unassembled WGS sequence"/>
</dbReference>
<dbReference type="EMBL" id="JBHSRF010000122">
    <property type="protein sequence ID" value="MFC6087215.1"/>
    <property type="molecule type" value="Genomic_DNA"/>
</dbReference>
<proteinExistence type="predicted"/>
<reference evidence="2" key="1">
    <citation type="journal article" date="2019" name="Int. J. Syst. Evol. Microbiol.">
        <title>The Global Catalogue of Microorganisms (GCM) 10K type strain sequencing project: providing services to taxonomists for standard genome sequencing and annotation.</title>
        <authorList>
            <consortium name="The Broad Institute Genomics Platform"/>
            <consortium name="The Broad Institute Genome Sequencing Center for Infectious Disease"/>
            <person name="Wu L."/>
            <person name="Ma J."/>
        </authorList>
    </citation>
    <scope>NUCLEOTIDE SEQUENCE [LARGE SCALE GENOMIC DNA]</scope>
    <source>
        <strain evidence="2">JCM 30346</strain>
    </source>
</reference>
<evidence type="ECO:0000313" key="1">
    <source>
        <dbReference type="EMBL" id="MFC6087215.1"/>
    </source>
</evidence>
<keyword evidence="2" id="KW-1185">Reference proteome</keyword>
<dbReference type="RefSeq" id="WP_380763249.1">
    <property type="nucleotide sequence ID" value="NZ_JBHSRF010000122.1"/>
</dbReference>
<comment type="caution">
    <text evidence="1">The sequence shown here is derived from an EMBL/GenBank/DDBJ whole genome shotgun (WGS) entry which is preliminary data.</text>
</comment>
<name>A0ABW1NWI8_9ACTN</name>
<evidence type="ECO:0000313" key="2">
    <source>
        <dbReference type="Proteomes" id="UP001596137"/>
    </source>
</evidence>
<accession>A0ABW1NWI8</accession>
<sequence length="48" mass="5620">MRLMEGADPERPEWTAYCDWAELDLYQAEPRPRPWKVSTSSVKCHPDA</sequence>
<gene>
    <name evidence="1" type="ORF">ACFP1K_39035</name>
</gene>
<organism evidence="1 2">
    <name type="scientific">Sphaerisporangium aureirubrum</name>
    <dbReference type="NCBI Taxonomy" id="1544736"/>
    <lineage>
        <taxon>Bacteria</taxon>
        <taxon>Bacillati</taxon>
        <taxon>Actinomycetota</taxon>
        <taxon>Actinomycetes</taxon>
        <taxon>Streptosporangiales</taxon>
        <taxon>Streptosporangiaceae</taxon>
        <taxon>Sphaerisporangium</taxon>
    </lineage>
</organism>
<protein>
    <submittedName>
        <fullName evidence="1">Uncharacterized protein</fullName>
    </submittedName>
</protein>